<organism evidence="1 2">
    <name type="scientific">Marinithermofilum abyssi</name>
    <dbReference type="NCBI Taxonomy" id="1571185"/>
    <lineage>
        <taxon>Bacteria</taxon>
        <taxon>Bacillati</taxon>
        <taxon>Bacillota</taxon>
        <taxon>Bacilli</taxon>
        <taxon>Bacillales</taxon>
        <taxon>Thermoactinomycetaceae</taxon>
        <taxon>Marinithermofilum</taxon>
    </lineage>
</organism>
<dbReference type="Proteomes" id="UP000625210">
    <property type="component" value="Unassembled WGS sequence"/>
</dbReference>
<reference evidence="1" key="2">
    <citation type="submission" date="2020-09" db="EMBL/GenBank/DDBJ databases">
        <authorList>
            <person name="Sun Q."/>
            <person name="Zhou Y."/>
        </authorList>
    </citation>
    <scope>NUCLEOTIDE SEQUENCE</scope>
    <source>
        <strain evidence="1">CGMCC 1.15179</strain>
    </source>
</reference>
<name>A0A8J2VE96_9BACL</name>
<reference evidence="1" key="1">
    <citation type="journal article" date="2014" name="Int. J. Syst. Evol. Microbiol.">
        <title>Complete genome sequence of Corynebacterium casei LMG S-19264T (=DSM 44701T), isolated from a smear-ripened cheese.</title>
        <authorList>
            <consortium name="US DOE Joint Genome Institute (JGI-PGF)"/>
            <person name="Walter F."/>
            <person name="Albersmeier A."/>
            <person name="Kalinowski J."/>
            <person name="Ruckert C."/>
        </authorList>
    </citation>
    <scope>NUCLEOTIDE SEQUENCE</scope>
    <source>
        <strain evidence="1">CGMCC 1.15179</strain>
    </source>
</reference>
<proteinExistence type="predicted"/>
<protein>
    <submittedName>
        <fullName evidence="1">Uncharacterized protein</fullName>
    </submittedName>
</protein>
<evidence type="ECO:0000313" key="1">
    <source>
        <dbReference type="EMBL" id="GGE07260.1"/>
    </source>
</evidence>
<sequence>MGGNRCQQLRIEYHELKLIRHAVSEYIFHPDRSGLRDDYMEDISWIHNLWNQLINFQKNIAIGHREAKLLREALAHYLFETDQSRLKAMYLSDEKWIRHLWNRINETEQALQSKSPV</sequence>
<evidence type="ECO:0000313" key="2">
    <source>
        <dbReference type="Proteomes" id="UP000625210"/>
    </source>
</evidence>
<gene>
    <name evidence="1" type="ORF">GCM10011571_05620</name>
</gene>
<comment type="caution">
    <text evidence="1">The sequence shown here is derived from an EMBL/GenBank/DDBJ whole genome shotgun (WGS) entry which is preliminary data.</text>
</comment>
<accession>A0A8J2VE96</accession>
<dbReference type="EMBL" id="BMHQ01000002">
    <property type="protein sequence ID" value="GGE07260.1"/>
    <property type="molecule type" value="Genomic_DNA"/>
</dbReference>
<keyword evidence="2" id="KW-1185">Reference proteome</keyword>
<dbReference type="AlphaFoldDB" id="A0A8J2VE96"/>